<evidence type="ECO:0000256" key="3">
    <source>
        <dbReference type="ARBA" id="ARBA00022491"/>
    </source>
</evidence>
<organism evidence="10 11">
    <name type="scientific">Priapulus caudatus</name>
    <name type="common">Priapulid worm</name>
    <dbReference type="NCBI Taxonomy" id="37621"/>
    <lineage>
        <taxon>Eukaryota</taxon>
        <taxon>Metazoa</taxon>
        <taxon>Ecdysozoa</taxon>
        <taxon>Scalidophora</taxon>
        <taxon>Priapulida</taxon>
        <taxon>Priapulimorpha</taxon>
        <taxon>Priapulimorphida</taxon>
        <taxon>Priapulidae</taxon>
        <taxon>Priapulus</taxon>
    </lineage>
</organism>
<feature type="coiled-coil region" evidence="8">
    <location>
        <begin position="228"/>
        <end position="290"/>
    </location>
</feature>
<dbReference type="Gene3D" id="6.10.250.2910">
    <property type="match status" value="1"/>
</dbReference>
<evidence type="ECO:0000256" key="4">
    <source>
        <dbReference type="ARBA" id="ARBA00023015"/>
    </source>
</evidence>
<keyword evidence="5 8" id="KW-0175">Coiled coil</keyword>
<feature type="compositionally biased region" description="Basic and acidic residues" evidence="9">
    <location>
        <begin position="99"/>
        <end position="129"/>
    </location>
</feature>
<sequence>MNDQLISLNGLDTERLKPDGSTNNVQNKNMGARERGRDVSSSEKSPEGIDSNQEGKAKTDSDSGKRSHDSMSGDENDPHGSNKKKKHRRKAAGNRRRWKPFEKMSWTERKELEERQSKRAEQVREERFHKGQPMAPFNTTQFVMADHNEPEPDLNGILHHPHHRHREASGSSIGDDAATEPDAPLLVAADDDDADFYSSPSDEEEFLERDFSEEYETVHAERLESMSKEELVQDYLQMEAKLETLHRAVAPRPDSTEQRLNEINVLRSEIERLRDDNEKLLRENNALRKTCGGGGGGGAGDAEMALERPLDRTLGSCSEVAV</sequence>
<gene>
    <name evidence="11" type="primary">LOC106806109</name>
</gene>
<evidence type="ECO:0000256" key="2">
    <source>
        <dbReference type="ARBA" id="ARBA00008409"/>
    </source>
</evidence>
<evidence type="ECO:0000313" key="11">
    <source>
        <dbReference type="RefSeq" id="XP_014663449.1"/>
    </source>
</evidence>
<feature type="compositionally biased region" description="Acidic residues" evidence="9">
    <location>
        <begin position="192"/>
        <end position="207"/>
    </location>
</feature>
<accession>A0ABM1DU28</accession>
<evidence type="ECO:0000256" key="5">
    <source>
        <dbReference type="ARBA" id="ARBA00023054"/>
    </source>
</evidence>
<dbReference type="Proteomes" id="UP000695022">
    <property type="component" value="Unplaced"/>
</dbReference>
<dbReference type="GeneID" id="106806109"/>
<dbReference type="RefSeq" id="XP_014663449.1">
    <property type="nucleotide sequence ID" value="XM_014807963.1"/>
</dbReference>
<proteinExistence type="inferred from homology"/>
<evidence type="ECO:0000256" key="6">
    <source>
        <dbReference type="ARBA" id="ARBA00023163"/>
    </source>
</evidence>
<feature type="region of interest" description="Disordered" evidence="9">
    <location>
        <begin position="1"/>
        <end position="186"/>
    </location>
</feature>
<evidence type="ECO:0000256" key="9">
    <source>
        <dbReference type="SAM" id="MobiDB-lite"/>
    </source>
</evidence>
<evidence type="ECO:0000313" key="10">
    <source>
        <dbReference type="Proteomes" id="UP000695022"/>
    </source>
</evidence>
<comment type="similarity">
    <text evidence="2">Belongs to the HEXIM family.</text>
</comment>
<keyword evidence="3" id="KW-0678">Repressor</keyword>
<comment type="subcellular location">
    <subcellularLocation>
        <location evidence="1">Nucleus</location>
    </subcellularLocation>
</comment>
<evidence type="ECO:0000256" key="7">
    <source>
        <dbReference type="ARBA" id="ARBA00023242"/>
    </source>
</evidence>
<name>A0ABM1DU28_PRICU</name>
<reference evidence="11" key="1">
    <citation type="submission" date="2025-08" db="UniProtKB">
        <authorList>
            <consortium name="RefSeq"/>
        </authorList>
    </citation>
    <scope>IDENTIFICATION</scope>
</reference>
<feature type="region of interest" description="Disordered" evidence="9">
    <location>
        <begin position="192"/>
        <end position="211"/>
    </location>
</feature>
<keyword evidence="4" id="KW-0805">Transcription regulation</keyword>
<evidence type="ECO:0000256" key="1">
    <source>
        <dbReference type="ARBA" id="ARBA00004123"/>
    </source>
</evidence>
<keyword evidence="7" id="KW-0539">Nucleus</keyword>
<protein>
    <submittedName>
        <fullName evidence="11">Protein HEXIM-like</fullName>
    </submittedName>
</protein>
<feature type="compositionally biased region" description="Polar residues" evidence="9">
    <location>
        <begin position="20"/>
        <end position="29"/>
    </location>
</feature>
<feature type="compositionally biased region" description="Basic residues" evidence="9">
    <location>
        <begin position="81"/>
        <end position="98"/>
    </location>
</feature>
<evidence type="ECO:0000256" key="8">
    <source>
        <dbReference type="SAM" id="Coils"/>
    </source>
</evidence>
<keyword evidence="6" id="KW-0804">Transcription</keyword>
<dbReference type="PANTHER" id="PTHR13469:SF8">
    <property type="entry name" value="HEXIM P-TEFB COMPLEX SUBUNIT 1"/>
    <property type="match status" value="1"/>
</dbReference>
<dbReference type="InterPro" id="IPR024872">
    <property type="entry name" value="HEXIM"/>
</dbReference>
<keyword evidence="10" id="KW-1185">Reference proteome</keyword>
<dbReference type="PANTHER" id="PTHR13469">
    <property type="entry name" value="HEXAMETHYLENE BISACETAMIDE INDUCIBLE 1"/>
    <property type="match status" value="1"/>
</dbReference>
<feature type="compositionally biased region" description="Basic and acidic residues" evidence="9">
    <location>
        <begin position="31"/>
        <end position="80"/>
    </location>
</feature>
<dbReference type="PRINTS" id="PR02094">
    <property type="entry name" value="HEXIMFAMILY"/>
</dbReference>
<dbReference type="Pfam" id="PF15313">
    <property type="entry name" value="HEXIM"/>
    <property type="match status" value="1"/>
</dbReference>